<protein>
    <recommendedName>
        <fullName evidence="4">HTH gntR-type domain-containing protein</fullName>
    </recommendedName>
</protein>
<proteinExistence type="predicted"/>
<dbReference type="PANTHER" id="PTHR38445">
    <property type="entry name" value="HTH-TYPE TRANSCRIPTIONAL REPRESSOR YTRA"/>
    <property type="match status" value="1"/>
</dbReference>
<feature type="domain" description="HTH gntR-type" evidence="4">
    <location>
        <begin position="11"/>
        <end position="79"/>
    </location>
</feature>
<sequence length="127" mass="14180">MLLHIHLNSDVPLHEQIHDQILLALADGQLQPHEQLPTVRQLAAQLQVNPMTVSKSYAHLKKEGYLVSDRRNGTHVAATLPKNDHFLAQLTAALEPLVAQAKLQSLTVAEFEKIVQSLFEKRSSSSY</sequence>
<name>A0A0R2FPW7_9LACO</name>
<dbReference type="PANTHER" id="PTHR38445:SF12">
    <property type="entry name" value="GNTR-FAMILY TRANSCRIPTIONAL REGULATOR"/>
    <property type="match status" value="1"/>
</dbReference>
<dbReference type="OrthoDB" id="9808770at2"/>
<dbReference type="EMBL" id="JQAZ01000003">
    <property type="protein sequence ID" value="KRN31890.1"/>
    <property type="molecule type" value="Genomic_DNA"/>
</dbReference>
<evidence type="ECO:0000256" key="1">
    <source>
        <dbReference type="ARBA" id="ARBA00023015"/>
    </source>
</evidence>
<dbReference type="PATRIC" id="fig|81857.3.peg.1399"/>
<comment type="caution">
    <text evidence="5">The sequence shown here is derived from an EMBL/GenBank/DDBJ whole genome shotgun (WGS) entry which is preliminary data.</text>
</comment>
<evidence type="ECO:0000256" key="2">
    <source>
        <dbReference type="ARBA" id="ARBA00023125"/>
    </source>
</evidence>
<evidence type="ECO:0000313" key="6">
    <source>
        <dbReference type="EMBL" id="KRN31890.1"/>
    </source>
</evidence>
<keyword evidence="7" id="KW-1185">Reference proteome</keyword>
<dbReference type="Pfam" id="PF00392">
    <property type="entry name" value="GntR"/>
    <property type="match status" value="1"/>
</dbReference>
<dbReference type="EMBL" id="JQAT01000003">
    <property type="protein sequence ID" value="KRN28389.1"/>
    <property type="molecule type" value="Genomic_DNA"/>
</dbReference>
<dbReference type="GO" id="GO:0003677">
    <property type="term" value="F:DNA binding"/>
    <property type="evidence" value="ECO:0007669"/>
    <property type="project" value="UniProtKB-KW"/>
</dbReference>
<evidence type="ECO:0000256" key="3">
    <source>
        <dbReference type="ARBA" id="ARBA00023163"/>
    </source>
</evidence>
<keyword evidence="1" id="KW-0805">Transcription regulation</keyword>
<evidence type="ECO:0000313" key="8">
    <source>
        <dbReference type="Proteomes" id="UP000051751"/>
    </source>
</evidence>
<dbReference type="Gene3D" id="1.10.10.10">
    <property type="entry name" value="Winged helix-like DNA-binding domain superfamily/Winged helix DNA-binding domain"/>
    <property type="match status" value="1"/>
</dbReference>
<dbReference type="InterPro" id="IPR000524">
    <property type="entry name" value="Tscrpt_reg_HTH_GntR"/>
</dbReference>
<dbReference type="GO" id="GO:0003700">
    <property type="term" value="F:DNA-binding transcription factor activity"/>
    <property type="evidence" value="ECO:0007669"/>
    <property type="project" value="InterPro"/>
</dbReference>
<dbReference type="Proteomes" id="UP000051751">
    <property type="component" value="Unassembled WGS sequence"/>
</dbReference>
<evidence type="ECO:0000313" key="7">
    <source>
        <dbReference type="Proteomes" id="UP000051645"/>
    </source>
</evidence>
<evidence type="ECO:0000259" key="4">
    <source>
        <dbReference type="PROSITE" id="PS50949"/>
    </source>
</evidence>
<keyword evidence="3" id="KW-0804">Transcription</keyword>
<dbReference type="CDD" id="cd07377">
    <property type="entry name" value="WHTH_GntR"/>
    <property type="match status" value="1"/>
</dbReference>
<dbReference type="AlphaFoldDB" id="A0A0R2FPW7"/>
<dbReference type="SUPFAM" id="SSF46785">
    <property type="entry name" value="Winged helix' DNA-binding domain"/>
    <property type="match status" value="1"/>
</dbReference>
<dbReference type="STRING" id="81857.IV38_GL001389"/>
<gene>
    <name evidence="5" type="ORF">IV38_GL001389</name>
    <name evidence="6" type="ORF">IV40_GL001176</name>
</gene>
<dbReference type="InterPro" id="IPR036390">
    <property type="entry name" value="WH_DNA-bd_sf"/>
</dbReference>
<accession>A0A0R2FPW7</accession>
<dbReference type="RefSeq" id="WP_057769352.1">
    <property type="nucleotide sequence ID" value="NZ_JQAT01000003.1"/>
</dbReference>
<evidence type="ECO:0000313" key="5">
    <source>
        <dbReference type="EMBL" id="KRN28389.1"/>
    </source>
</evidence>
<reference evidence="7 8" key="1">
    <citation type="journal article" date="2015" name="Genome Announc.">
        <title>Expanding the biotechnology potential of lactobacilli through comparative genomics of 213 strains and associated genera.</title>
        <authorList>
            <person name="Sun Z."/>
            <person name="Harris H.M."/>
            <person name="McCann A."/>
            <person name="Guo C."/>
            <person name="Argimon S."/>
            <person name="Zhang W."/>
            <person name="Yang X."/>
            <person name="Jeffery I.B."/>
            <person name="Cooney J.C."/>
            <person name="Kagawa T.F."/>
            <person name="Liu W."/>
            <person name="Song Y."/>
            <person name="Salvetti E."/>
            <person name="Wrobel A."/>
            <person name="Rasinkangas P."/>
            <person name="Parkhill J."/>
            <person name="Rea M.C."/>
            <person name="O'Sullivan O."/>
            <person name="Ritari J."/>
            <person name="Douillard F.P."/>
            <person name="Paul Ross R."/>
            <person name="Yang R."/>
            <person name="Briner A.E."/>
            <person name="Felis G.E."/>
            <person name="de Vos W.M."/>
            <person name="Barrangou R."/>
            <person name="Klaenhammer T.R."/>
            <person name="Caufield P.W."/>
            <person name="Cui Y."/>
            <person name="Zhang H."/>
            <person name="O'Toole P.W."/>
        </authorList>
    </citation>
    <scope>NUCLEOTIDE SEQUENCE [LARGE SCALE GENOMIC DNA]</scope>
    <source>
        <strain evidence="5 8">ATCC BAA-66</strain>
        <strain evidence="6 7">DSM 13344</strain>
    </source>
</reference>
<dbReference type="Proteomes" id="UP000051645">
    <property type="component" value="Unassembled WGS sequence"/>
</dbReference>
<dbReference type="PROSITE" id="PS50949">
    <property type="entry name" value="HTH_GNTR"/>
    <property type="match status" value="1"/>
</dbReference>
<dbReference type="InterPro" id="IPR036388">
    <property type="entry name" value="WH-like_DNA-bd_sf"/>
</dbReference>
<organism evidence="5 8">
    <name type="scientific">Lactobacillus selangorensis</name>
    <dbReference type="NCBI Taxonomy" id="81857"/>
    <lineage>
        <taxon>Bacteria</taxon>
        <taxon>Bacillati</taxon>
        <taxon>Bacillota</taxon>
        <taxon>Bacilli</taxon>
        <taxon>Lactobacillales</taxon>
        <taxon>Lactobacillaceae</taxon>
        <taxon>Lactobacillus</taxon>
    </lineage>
</organism>
<dbReference type="SMART" id="SM00345">
    <property type="entry name" value="HTH_GNTR"/>
    <property type="match status" value="1"/>
</dbReference>
<keyword evidence="2" id="KW-0238">DNA-binding</keyword>